<reference evidence="2 3" key="3">
    <citation type="journal article" date="2010" name="BMC Genomics">
        <title>Transcriptome sequencing and comparative analysis of cucumber flowers with different sex types.</title>
        <authorList>
            <person name="Guo S."/>
            <person name="Zheng Y."/>
            <person name="Joung J.G."/>
            <person name="Liu S."/>
            <person name="Zhang Z."/>
            <person name="Crasta O.R."/>
            <person name="Sobral B.W."/>
            <person name="Xu Y."/>
            <person name="Huang S."/>
            <person name="Fei Z."/>
        </authorList>
    </citation>
    <scope>NUCLEOTIDE SEQUENCE [LARGE SCALE GENOMIC DNA]</scope>
    <source>
        <strain evidence="3">cv. 9930</strain>
    </source>
</reference>
<feature type="region of interest" description="Disordered" evidence="1">
    <location>
        <begin position="1"/>
        <end position="24"/>
    </location>
</feature>
<dbReference type="Proteomes" id="UP000029981">
    <property type="component" value="Chromosome 3"/>
</dbReference>
<dbReference type="GO" id="GO:0006355">
    <property type="term" value="P:regulation of DNA-templated transcription"/>
    <property type="evidence" value="ECO:0007669"/>
    <property type="project" value="InterPro"/>
</dbReference>
<accession>A0A0A0LGR5</accession>
<dbReference type="PANTHER" id="PTHR14296">
    <property type="entry name" value="REMODELING AND SPACING FACTOR 1"/>
    <property type="match status" value="1"/>
</dbReference>
<protein>
    <recommendedName>
        <fullName evidence="4">DDT domain-containing protein</fullName>
    </recommendedName>
</protein>
<evidence type="ECO:0000313" key="2">
    <source>
        <dbReference type="EMBL" id="KGN60144.1"/>
    </source>
</evidence>
<feature type="compositionally biased region" description="Basic and acidic residues" evidence="1">
    <location>
        <begin position="342"/>
        <end position="351"/>
    </location>
</feature>
<evidence type="ECO:0000256" key="1">
    <source>
        <dbReference type="SAM" id="MobiDB-lite"/>
    </source>
</evidence>
<dbReference type="PANTHER" id="PTHR14296:SF12">
    <property type="entry name" value="DDT DOMAIN-CONTAINING PROTEIN DDR4 ISOFORM X1"/>
    <property type="match status" value="1"/>
</dbReference>
<name>A0A0A0LGR5_CUCSA</name>
<reference evidence="2 3" key="1">
    <citation type="journal article" date="2009" name="Nat. Genet.">
        <title>The genome of the cucumber, Cucumis sativus L.</title>
        <authorList>
            <person name="Huang S."/>
            <person name="Li R."/>
            <person name="Zhang Z."/>
            <person name="Li L."/>
            <person name="Gu X."/>
            <person name="Fan W."/>
            <person name="Lucas W.J."/>
            <person name="Wang X."/>
            <person name="Xie B."/>
            <person name="Ni P."/>
            <person name="Ren Y."/>
            <person name="Zhu H."/>
            <person name="Li J."/>
            <person name="Lin K."/>
            <person name="Jin W."/>
            <person name="Fei Z."/>
            <person name="Li G."/>
            <person name="Staub J."/>
            <person name="Kilian A."/>
            <person name="van der Vossen E.A."/>
            <person name="Wu Y."/>
            <person name="Guo J."/>
            <person name="He J."/>
            <person name="Jia Z."/>
            <person name="Ren Y."/>
            <person name="Tian G."/>
            <person name="Lu Y."/>
            <person name="Ruan J."/>
            <person name="Qian W."/>
            <person name="Wang M."/>
            <person name="Huang Q."/>
            <person name="Li B."/>
            <person name="Xuan Z."/>
            <person name="Cao J."/>
            <person name="Asan"/>
            <person name="Wu Z."/>
            <person name="Zhang J."/>
            <person name="Cai Q."/>
            <person name="Bai Y."/>
            <person name="Zhao B."/>
            <person name="Han Y."/>
            <person name="Li Y."/>
            <person name="Li X."/>
            <person name="Wang S."/>
            <person name="Shi Q."/>
            <person name="Liu S."/>
            <person name="Cho W.K."/>
            <person name="Kim J.Y."/>
            <person name="Xu Y."/>
            <person name="Heller-Uszynska K."/>
            <person name="Miao H."/>
            <person name="Cheng Z."/>
            <person name="Zhang S."/>
            <person name="Wu J."/>
            <person name="Yang Y."/>
            <person name="Kang H."/>
            <person name="Li M."/>
            <person name="Liang H."/>
            <person name="Ren X."/>
            <person name="Shi Z."/>
            <person name="Wen M."/>
            <person name="Jian M."/>
            <person name="Yang H."/>
            <person name="Zhang G."/>
            <person name="Yang Z."/>
            <person name="Chen R."/>
            <person name="Liu S."/>
            <person name="Li J."/>
            <person name="Ma L."/>
            <person name="Liu H."/>
            <person name="Zhou Y."/>
            <person name="Zhao J."/>
            <person name="Fang X."/>
            <person name="Li G."/>
            <person name="Fang L."/>
            <person name="Li Y."/>
            <person name="Liu D."/>
            <person name="Zheng H."/>
            <person name="Zhang Y."/>
            <person name="Qin N."/>
            <person name="Li Z."/>
            <person name="Yang G."/>
            <person name="Yang S."/>
            <person name="Bolund L."/>
            <person name="Kristiansen K."/>
            <person name="Zheng H."/>
            <person name="Li S."/>
            <person name="Zhang X."/>
            <person name="Yang H."/>
            <person name="Wang J."/>
            <person name="Sun R."/>
            <person name="Zhang B."/>
            <person name="Jiang S."/>
            <person name="Wang J."/>
            <person name="Du Y."/>
            <person name="Li S."/>
        </authorList>
    </citation>
    <scope>NUCLEOTIDE SEQUENCE [LARGE SCALE GENOMIC DNA]</scope>
    <source>
        <strain evidence="3">cv. 9930</strain>
    </source>
</reference>
<proteinExistence type="predicted"/>
<dbReference type="EMBL" id="CM002924">
    <property type="protein sequence ID" value="KGN60144.1"/>
    <property type="molecule type" value="Genomic_DNA"/>
</dbReference>
<dbReference type="OrthoDB" id="303107at2759"/>
<dbReference type="KEGG" id="csv:101214697"/>
<dbReference type="Gramene" id="KGN60144">
    <property type="protein sequence ID" value="KGN60144"/>
    <property type="gene ID" value="Csa_3G881570"/>
</dbReference>
<organism evidence="2 3">
    <name type="scientific">Cucumis sativus</name>
    <name type="common">Cucumber</name>
    <dbReference type="NCBI Taxonomy" id="3659"/>
    <lineage>
        <taxon>Eukaryota</taxon>
        <taxon>Viridiplantae</taxon>
        <taxon>Streptophyta</taxon>
        <taxon>Embryophyta</taxon>
        <taxon>Tracheophyta</taxon>
        <taxon>Spermatophyta</taxon>
        <taxon>Magnoliopsida</taxon>
        <taxon>eudicotyledons</taxon>
        <taxon>Gunneridae</taxon>
        <taxon>Pentapetalae</taxon>
        <taxon>rosids</taxon>
        <taxon>fabids</taxon>
        <taxon>Cucurbitales</taxon>
        <taxon>Cucurbitaceae</taxon>
        <taxon>Benincaseae</taxon>
        <taxon>Cucumis</taxon>
    </lineage>
</organism>
<feature type="compositionally biased region" description="Acidic residues" evidence="1">
    <location>
        <begin position="410"/>
        <end position="420"/>
    </location>
</feature>
<dbReference type="eggNOG" id="ENOG502QTWQ">
    <property type="taxonomic scope" value="Eukaryota"/>
</dbReference>
<sequence>MANALPSRRSPAATKAAGEKEWSAKEENVDDSDVIFKAEVLKLRHKWELASVLNFLNVFEPVIGKSLRISAEEIEKGLIKPESSLAELHIALLKGIPPVSKMLNGSNAWVTVLCKKLAPWWPWVAEGEIPLKAFKGEEISNYKKLDPTKRLVLLKALCEIRADQDDTISYISDCLKDKTQMSCFQKVRFGGDGNGISYWYDGNPFVGYRLYREVIKCDTKTKGKQKGSVSLPMFSTQWETMATNLEEFQKVKDNFLCSKITSEVSVGRKIESDAIPVLEKLQKKKEKSLKRKLREDKLLNDFNKACMVGVTRTCRNRTPVSYTFEEYNRAIDNAIRLSRNVKKTDEKEQGMHHKRSRKDVSTSGNSDTMMKSEDASGNSDKSSNNDSGSNTSRETDIDSADDAVNKDYEDKDDDDDDNDSDSNYSNAEEKNETLHSEQETEVEKPAEVCSKRPDKSMNHMSNNETRKVSAKSRLRQRPVLNSALDGVVPDSDDEN</sequence>
<dbReference type="STRING" id="3659.A0A0A0LGR5"/>
<feature type="compositionally biased region" description="Low complexity" evidence="1">
    <location>
        <begin position="376"/>
        <end position="392"/>
    </location>
</feature>
<dbReference type="GO" id="GO:0031213">
    <property type="term" value="C:RSF complex"/>
    <property type="evidence" value="ECO:0007669"/>
    <property type="project" value="InterPro"/>
</dbReference>
<dbReference type="OMA" id="LYWYDGN"/>
<feature type="region of interest" description="Disordered" evidence="1">
    <location>
        <begin position="340"/>
        <end position="495"/>
    </location>
</feature>
<feature type="compositionally biased region" description="Basic and acidic residues" evidence="1">
    <location>
        <begin position="427"/>
        <end position="457"/>
    </location>
</feature>
<gene>
    <name evidence="2" type="ORF">Csa_3G881570</name>
</gene>
<dbReference type="AlphaFoldDB" id="A0A0A0LGR5"/>
<evidence type="ECO:0008006" key="4">
    <source>
        <dbReference type="Google" id="ProtNLM"/>
    </source>
</evidence>
<keyword evidence="3" id="KW-1185">Reference proteome</keyword>
<reference evidence="2 3" key="2">
    <citation type="journal article" date="2009" name="PLoS ONE">
        <title>An integrated genetic and cytogenetic map of the cucumber genome.</title>
        <authorList>
            <person name="Ren Y."/>
            <person name="Zhang Z."/>
            <person name="Liu J."/>
            <person name="Staub J.E."/>
            <person name="Han Y."/>
            <person name="Cheng Z."/>
            <person name="Li X."/>
            <person name="Lu J."/>
            <person name="Miao H."/>
            <person name="Kang H."/>
            <person name="Xie B."/>
            <person name="Gu X."/>
            <person name="Wang X."/>
            <person name="Du Y."/>
            <person name="Jin W."/>
            <person name="Huang S."/>
        </authorList>
    </citation>
    <scope>NUCLEOTIDE SEQUENCE [LARGE SCALE GENOMIC DNA]</scope>
    <source>
        <strain evidence="3">cv. 9930</strain>
    </source>
</reference>
<dbReference type="InterPro" id="IPR028938">
    <property type="entry name" value="Rsf1-like"/>
</dbReference>
<evidence type="ECO:0000313" key="3">
    <source>
        <dbReference type="Proteomes" id="UP000029981"/>
    </source>
</evidence>
<reference evidence="2 3" key="4">
    <citation type="journal article" date="2011" name="BMC Genomics">
        <title>RNA-Seq improves annotation of protein-coding genes in the cucumber genome.</title>
        <authorList>
            <person name="Li Z."/>
            <person name="Zhang Z."/>
            <person name="Yan P."/>
            <person name="Huang S."/>
            <person name="Fei Z."/>
            <person name="Lin K."/>
        </authorList>
    </citation>
    <scope>NUCLEOTIDE SEQUENCE [LARGE SCALE GENOMIC DNA]</scope>
    <source>
        <strain evidence="3">cv. 9930</strain>
    </source>
</reference>